<dbReference type="Pfam" id="PF01761">
    <property type="entry name" value="DHQ_synthase"/>
    <property type="match status" value="1"/>
</dbReference>
<keyword evidence="16 17" id="KW-0170">Cobalt</keyword>
<dbReference type="InterPro" id="IPR016037">
    <property type="entry name" value="DHQ_synth_AroB"/>
</dbReference>
<feature type="binding site" evidence="17">
    <location>
        <position position="265"/>
    </location>
    <ligand>
        <name>Zn(2+)</name>
        <dbReference type="ChEBI" id="CHEBI:29105"/>
    </ligand>
</feature>
<comment type="cofactor">
    <cofactor evidence="2 17">
        <name>NAD(+)</name>
        <dbReference type="ChEBI" id="CHEBI:57540"/>
    </cofactor>
</comment>
<dbReference type="Pfam" id="PF24621">
    <property type="entry name" value="DHQS_C"/>
    <property type="match status" value="1"/>
</dbReference>
<dbReference type="PIRSF" id="PIRSF001455">
    <property type="entry name" value="DHQ_synth"/>
    <property type="match status" value="1"/>
</dbReference>
<evidence type="ECO:0000256" key="8">
    <source>
        <dbReference type="ARBA" id="ARBA00022490"/>
    </source>
</evidence>
<keyword evidence="13 17" id="KW-0520">NAD</keyword>
<dbReference type="EC" id="4.2.3.4" evidence="6 17"/>
<dbReference type="CDD" id="cd08195">
    <property type="entry name" value="DHQS"/>
    <property type="match status" value="1"/>
</dbReference>
<feature type="domain" description="3-dehydroquinate synthase C-terminal" evidence="19">
    <location>
        <begin position="181"/>
        <end position="325"/>
    </location>
</feature>
<evidence type="ECO:0000256" key="7">
    <source>
        <dbReference type="ARBA" id="ARBA00017684"/>
    </source>
</evidence>
<evidence type="ECO:0000256" key="15">
    <source>
        <dbReference type="ARBA" id="ARBA00023239"/>
    </source>
</evidence>
<evidence type="ECO:0000256" key="13">
    <source>
        <dbReference type="ARBA" id="ARBA00023027"/>
    </source>
</evidence>
<keyword evidence="9 17" id="KW-0028">Amino-acid biosynthesis</keyword>
<comment type="catalytic activity">
    <reaction evidence="1 17">
        <text>7-phospho-2-dehydro-3-deoxy-D-arabino-heptonate = 3-dehydroquinate + phosphate</text>
        <dbReference type="Rhea" id="RHEA:21968"/>
        <dbReference type="ChEBI" id="CHEBI:32364"/>
        <dbReference type="ChEBI" id="CHEBI:43474"/>
        <dbReference type="ChEBI" id="CHEBI:58394"/>
        <dbReference type="EC" id="4.2.3.4"/>
    </reaction>
</comment>
<keyword evidence="10 17" id="KW-0479">Metal-binding</keyword>
<dbReference type="GO" id="GO:0003856">
    <property type="term" value="F:3-dehydroquinate synthase activity"/>
    <property type="evidence" value="ECO:0007669"/>
    <property type="project" value="UniProtKB-EC"/>
</dbReference>
<dbReference type="PANTHER" id="PTHR43622:SF7">
    <property type="entry name" value="3-DEHYDROQUINATE SYNTHASE, CHLOROPLASTIC"/>
    <property type="match status" value="1"/>
</dbReference>
<evidence type="ECO:0000256" key="6">
    <source>
        <dbReference type="ARBA" id="ARBA00013031"/>
    </source>
</evidence>
<feature type="binding site" evidence="17">
    <location>
        <begin position="71"/>
        <end position="76"/>
    </location>
    <ligand>
        <name>NAD(+)</name>
        <dbReference type="ChEBI" id="CHEBI:57540"/>
    </ligand>
</feature>
<comment type="pathway">
    <text evidence="4 17">Metabolic intermediate biosynthesis; chorismate biosynthesis; chorismate from D-erythrose 4-phosphate and phosphoenolpyruvate: step 2/7.</text>
</comment>
<feature type="binding site" evidence="17">
    <location>
        <begin position="129"/>
        <end position="130"/>
    </location>
    <ligand>
        <name>NAD(+)</name>
        <dbReference type="ChEBI" id="CHEBI:57540"/>
    </ligand>
</feature>
<name>A0ABR6TLY0_9FIRM</name>
<comment type="cofactor">
    <cofactor evidence="17">
        <name>Co(2+)</name>
        <dbReference type="ChEBI" id="CHEBI:48828"/>
    </cofactor>
    <cofactor evidence="17">
        <name>Zn(2+)</name>
        <dbReference type="ChEBI" id="CHEBI:29105"/>
    </cofactor>
    <text evidence="17">Binds 1 divalent metal cation per subunit. Can use either Co(2+) or Zn(2+).</text>
</comment>
<evidence type="ECO:0000256" key="4">
    <source>
        <dbReference type="ARBA" id="ARBA00004661"/>
    </source>
</evidence>
<comment type="function">
    <text evidence="17">Catalyzes the conversion of 3-deoxy-D-arabino-heptulosonate 7-phosphate (DAHP) to dehydroquinate (DHQ).</text>
</comment>
<evidence type="ECO:0000256" key="14">
    <source>
        <dbReference type="ARBA" id="ARBA00023141"/>
    </source>
</evidence>
<evidence type="ECO:0000313" key="20">
    <source>
        <dbReference type="EMBL" id="MBC2576419.1"/>
    </source>
</evidence>
<dbReference type="InterPro" id="IPR030963">
    <property type="entry name" value="DHQ_synth_fam"/>
</dbReference>
<dbReference type="PANTHER" id="PTHR43622">
    <property type="entry name" value="3-DEHYDROQUINATE SYNTHASE"/>
    <property type="match status" value="1"/>
</dbReference>
<dbReference type="EMBL" id="JABGBW010000005">
    <property type="protein sequence ID" value="MBC2576419.1"/>
    <property type="molecule type" value="Genomic_DNA"/>
</dbReference>
<feature type="binding site" evidence="17">
    <location>
        <position position="184"/>
    </location>
    <ligand>
        <name>Zn(2+)</name>
        <dbReference type="ChEBI" id="CHEBI:29105"/>
    </ligand>
</feature>
<comment type="subcellular location">
    <subcellularLocation>
        <location evidence="3 17">Cytoplasm</location>
    </subcellularLocation>
</comment>
<evidence type="ECO:0000256" key="16">
    <source>
        <dbReference type="ARBA" id="ARBA00023285"/>
    </source>
</evidence>
<feature type="binding site" evidence="17">
    <location>
        <begin position="105"/>
        <end position="109"/>
    </location>
    <ligand>
        <name>NAD(+)</name>
        <dbReference type="ChEBI" id="CHEBI:57540"/>
    </ligand>
</feature>
<dbReference type="InterPro" id="IPR056179">
    <property type="entry name" value="DHQS_C"/>
</dbReference>
<feature type="domain" description="3-dehydroquinate synthase N-terminal" evidence="18">
    <location>
        <begin position="68"/>
        <end position="178"/>
    </location>
</feature>
<protein>
    <recommendedName>
        <fullName evidence="7 17">3-dehydroquinate synthase</fullName>
        <shortName evidence="17">DHQS</shortName>
        <ecNumber evidence="6 17">4.2.3.4</ecNumber>
    </recommendedName>
</protein>
<dbReference type="InterPro" id="IPR050071">
    <property type="entry name" value="Dehydroquinate_synthase"/>
</dbReference>
<evidence type="ECO:0000256" key="1">
    <source>
        <dbReference type="ARBA" id="ARBA00001393"/>
    </source>
</evidence>
<evidence type="ECO:0000259" key="18">
    <source>
        <dbReference type="Pfam" id="PF01761"/>
    </source>
</evidence>
<keyword evidence="12 17" id="KW-0862">Zinc</keyword>
<evidence type="ECO:0000256" key="2">
    <source>
        <dbReference type="ARBA" id="ARBA00001911"/>
    </source>
</evidence>
<dbReference type="Proteomes" id="UP000713904">
    <property type="component" value="Unassembled WGS sequence"/>
</dbReference>
<keyword evidence="15 17" id="KW-0456">Lyase</keyword>
<keyword evidence="21" id="KW-1185">Reference proteome</keyword>
<evidence type="ECO:0000256" key="9">
    <source>
        <dbReference type="ARBA" id="ARBA00022605"/>
    </source>
</evidence>
<feature type="binding site" evidence="17">
    <location>
        <position position="151"/>
    </location>
    <ligand>
        <name>NAD(+)</name>
        <dbReference type="ChEBI" id="CHEBI:57540"/>
    </ligand>
</feature>
<evidence type="ECO:0000256" key="17">
    <source>
        <dbReference type="HAMAP-Rule" id="MF_00110"/>
    </source>
</evidence>
<evidence type="ECO:0000256" key="11">
    <source>
        <dbReference type="ARBA" id="ARBA00022741"/>
    </source>
</evidence>
<comment type="similarity">
    <text evidence="5 17">Belongs to the sugar phosphate cyclases superfamily. Dehydroquinate synthase family.</text>
</comment>
<keyword evidence="8 17" id="KW-0963">Cytoplasm</keyword>
<sequence length="362" mass="41313">MNLILDIKTSKGNYDIIISKGILGDLLNYLDEFDFEKIFVITDSNVNNIYGKNIYELLSSKYKVYKKVISSGELSKNINTIADIYGDLADFNMNRTDIIISFGGGVVGDISGFVASTYLRGIRYLQIPTTLISQVDSSIGGKTGIDIRQGKNLVGNFYNPVKVIIDTDVLKTLDEKYFSDGMAEVIKYAFIKDRQLYDILYKSDFEELYNNIDGSMDRIIYICCNIKKMIVEEDEFDTGKRMILNFGHTLGHAIEAYYSYKKYTHGEAISIGMYRVCEILYKNGLIEKNLLGSLKNMMKKFKLPVFDENILNESLLEYIEKDKKNIGKSLKIAIVKDIGKGEIINGNIDFFKEKYNYDCLKK</sequence>
<feature type="binding site" evidence="17">
    <location>
        <position position="248"/>
    </location>
    <ligand>
        <name>Zn(2+)</name>
        <dbReference type="ChEBI" id="CHEBI:29105"/>
    </ligand>
</feature>
<dbReference type="InterPro" id="IPR030960">
    <property type="entry name" value="DHQS/DOIS_N"/>
</dbReference>
<dbReference type="SUPFAM" id="SSF56796">
    <property type="entry name" value="Dehydroquinate synthase-like"/>
    <property type="match status" value="1"/>
</dbReference>
<evidence type="ECO:0000256" key="12">
    <source>
        <dbReference type="ARBA" id="ARBA00022833"/>
    </source>
</evidence>
<gene>
    <name evidence="17 20" type="primary">aroB</name>
    <name evidence="20" type="ORF">HLB29_06940</name>
</gene>
<keyword evidence="14 17" id="KW-0057">Aromatic amino acid biosynthesis</keyword>
<comment type="caution">
    <text evidence="20">The sequence shown here is derived from an EMBL/GenBank/DDBJ whole genome shotgun (WGS) entry which is preliminary data.</text>
</comment>
<evidence type="ECO:0000256" key="10">
    <source>
        <dbReference type="ARBA" id="ARBA00022723"/>
    </source>
</evidence>
<dbReference type="Gene3D" id="1.20.1090.10">
    <property type="entry name" value="Dehydroquinate synthase-like - alpha domain"/>
    <property type="match status" value="1"/>
</dbReference>
<organism evidence="20 21">
    <name type="scientific">Peptostreptococcus canis</name>
    <dbReference type="NCBI Taxonomy" id="1159213"/>
    <lineage>
        <taxon>Bacteria</taxon>
        <taxon>Bacillati</taxon>
        <taxon>Bacillota</taxon>
        <taxon>Clostridia</taxon>
        <taxon>Peptostreptococcales</taxon>
        <taxon>Peptostreptococcaceae</taxon>
        <taxon>Peptostreptococcus</taxon>
    </lineage>
</organism>
<feature type="binding site" evidence="17">
    <location>
        <position position="142"/>
    </location>
    <ligand>
        <name>NAD(+)</name>
        <dbReference type="ChEBI" id="CHEBI:57540"/>
    </ligand>
</feature>
<reference evidence="20 21" key="1">
    <citation type="submission" date="2020-05" db="EMBL/GenBank/DDBJ databases">
        <title>Draft genome of xy-202 and genomic insight in genome of the genus Peptostreptococcus.</title>
        <authorList>
            <person name="Zhang Z."/>
        </authorList>
    </citation>
    <scope>NUCLEOTIDE SEQUENCE [LARGE SCALE GENOMIC DNA]</scope>
    <source>
        <strain evidence="20 21">DSM 27025</strain>
    </source>
</reference>
<dbReference type="Gene3D" id="3.40.50.1970">
    <property type="match status" value="1"/>
</dbReference>
<comment type="caution">
    <text evidence="17">Lacks conserved residue(s) required for the propagation of feature annotation.</text>
</comment>
<dbReference type="HAMAP" id="MF_00110">
    <property type="entry name" value="DHQ_synthase"/>
    <property type="match status" value="1"/>
</dbReference>
<evidence type="ECO:0000256" key="5">
    <source>
        <dbReference type="ARBA" id="ARBA00005412"/>
    </source>
</evidence>
<dbReference type="NCBIfam" id="TIGR01357">
    <property type="entry name" value="aroB"/>
    <property type="match status" value="1"/>
</dbReference>
<dbReference type="RefSeq" id="WP_185624439.1">
    <property type="nucleotide sequence ID" value="NZ_JABGBW010000005.1"/>
</dbReference>
<evidence type="ECO:0000256" key="3">
    <source>
        <dbReference type="ARBA" id="ARBA00004496"/>
    </source>
</evidence>
<evidence type="ECO:0000259" key="19">
    <source>
        <dbReference type="Pfam" id="PF24621"/>
    </source>
</evidence>
<keyword evidence="11 17" id="KW-0547">Nucleotide-binding</keyword>
<evidence type="ECO:0000313" key="21">
    <source>
        <dbReference type="Proteomes" id="UP000713904"/>
    </source>
</evidence>
<proteinExistence type="inferred from homology"/>
<accession>A0ABR6TLY0</accession>